<evidence type="ECO:0008006" key="3">
    <source>
        <dbReference type="Google" id="ProtNLM"/>
    </source>
</evidence>
<organism evidence="1 2">
    <name type="scientific">Azospirillum thermophilum</name>
    <dbReference type="NCBI Taxonomy" id="2202148"/>
    <lineage>
        <taxon>Bacteria</taxon>
        <taxon>Pseudomonadati</taxon>
        <taxon>Pseudomonadota</taxon>
        <taxon>Alphaproteobacteria</taxon>
        <taxon>Rhodospirillales</taxon>
        <taxon>Azospirillaceae</taxon>
        <taxon>Azospirillum</taxon>
    </lineage>
</organism>
<name>A0A2S2CR83_9PROT</name>
<protein>
    <recommendedName>
        <fullName evidence="3">Glycosyltransferase subfamily 4-like N-terminal domain-containing protein</fullName>
    </recommendedName>
</protein>
<evidence type="ECO:0000313" key="2">
    <source>
        <dbReference type="Proteomes" id="UP000245629"/>
    </source>
</evidence>
<dbReference type="Proteomes" id="UP000245629">
    <property type="component" value="Chromosome 2"/>
</dbReference>
<keyword evidence="2" id="KW-1185">Reference proteome</keyword>
<dbReference type="KEGG" id="azz:DEW08_12680"/>
<dbReference type="AlphaFoldDB" id="A0A2S2CR83"/>
<gene>
    <name evidence="1" type="ORF">DEW08_12680</name>
</gene>
<dbReference type="EMBL" id="CP029353">
    <property type="protein sequence ID" value="AWK86969.1"/>
    <property type="molecule type" value="Genomic_DNA"/>
</dbReference>
<accession>A0A2S2CR83</accession>
<reference evidence="2" key="1">
    <citation type="submission" date="2018-05" db="EMBL/GenBank/DDBJ databases">
        <title>Azospirillum thermophila sp. nov., a novel isolated from hot spring.</title>
        <authorList>
            <person name="Zhao Z."/>
        </authorList>
    </citation>
    <scope>NUCLEOTIDE SEQUENCE [LARGE SCALE GENOMIC DNA]</scope>
    <source>
        <strain evidence="2">CFH 70021</strain>
    </source>
</reference>
<evidence type="ECO:0000313" key="1">
    <source>
        <dbReference type="EMBL" id="AWK86969.1"/>
    </source>
</evidence>
<dbReference type="Gene3D" id="3.40.50.2000">
    <property type="entry name" value="Glycogen Phosphorylase B"/>
    <property type="match status" value="1"/>
</dbReference>
<proteinExistence type="predicted"/>
<sequence>MVAALDAALVRAGHRSLVIGVEGSAVSGSLIPLPRVAGAVNQRARGIVAKRVAATIASTLERHPVDLVHLHLEDFPVCLPATGLPTLVTLHRPLDDYPRTP</sequence>